<comment type="caution">
    <text evidence="2">The sequence shown here is derived from an EMBL/GenBank/DDBJ whole genome shotgun (WGS) entry which is preliminary data.</text>
</comment>
<organism evidence="2 3">
    <name type="scientific">Paenibacillus thalictri</name>
    <dbReference type="NCBI Taxonomy" id="2527873"/>
    <lineage>
        <taxon>Bacteria</taxon>
        <taxon>Bacillati</taxon>
        <taxon>Bacillota</taxon>
        <taxon>Bacilli</taxon>
        <taxon>Bacillales</taxon>
        <taxon>Paenibacillaceae</taxon>
        <taxon>Paenibacillus</taxon>
    </lineage>
</organism>
<accession>A0A4Q9DNP5</accession>
<feature type="transmembrane region" description="Helical" evidence="1">
    <location>
        <begin position="7"/>
        <end position="24"/>
    </location>
</feature>
<dbReference type="OrthoDB" id="2619264at2"/>
<dbReference type="EMBL" id="SIRE01000018">
    <property type="protein sequence ID" value="TBL75175.1"/>
    <property type="molecule type" value="Genomic_DNA"/>
</dbReference>
<dbReference type="Proteomes" id="UP000293142">
    <property type="component" value="Unassembled WGS sequence"/>
</dbReference>
<feature type="transmembrane region" description="Helical" evidence="1">
    <location>
        <begin position="30"/>
        <end position="50"/>
    </location>
</feature>
<evidence type="ECO:0000313" key="2">
    <source>
        <dbReference type="EMBL" id="TBL75175.1"/>
    </source>
</evidence>
<sequence length="92" mass="10716">MKGTKHIVYMAIALGMLFYAIPKLDIGQGMTLPTVFGVIWICFALLIIAAHLHEILGVDEEARKEHSRIKRMKKWQLEQLIRGKRKQLQFRK</sequence>
<name>A0A4Q9DNP5_9BACL</name>
<keyword evidence="1" id="KW-0812">Transmembrane</keyword>
<proteinExistence type="predicted"/>
<dbReference type="RefSeq" id="WP_131015961.1">
    <property type="nucleotide sequence ID" value="NZ_SIRE01000018.1"/>
</dbReference>
<reference evidence="2 3" key="1">
    <citation type="submission" date="2019-02" db="EMBL/GenBank/DDBJ databases">
        <title>Paenibacillus sp. nov., isolated from surface-sterilized tissue of Thalictrum simplex L.</title>
        <authorList>
            <person name="Tuo L."/>
        </authorList>
    </citation>
    <scope>NUCLEOTIDE SEQUENCE [LARGE SCALE GENOMIC DNA]</scope>
    <source>
        <strain evidence="2 3">N2SHLJ1</strain>
    </source>
</reference>
<protein>
    <submittedName>
        <fullName evidence="2">Uncharacterized protein</fullName>
    </submittedName>
</protein>
<keyword evidence="1" id="KW-0472">Membrane</keyword>
<evidence type="ECO:0000313" key="3">
    <source>
        <dbReference type="Proteomes" id="UP000293142"/>
    </source>
</evidence>
<dbReference type="AlphaFoldDB" id="A0A4Q9DNP5"/>
<keyword evidence="1" id="KW-1133">Transmembrane helix</keyword>
<gene>
    <name evidence="2" type="ORF">EYB31_23935</name>
</gene>
<evidence type="ECO:0000256" key="1">
    <source>
        <dbReference type="SAM" id="Phobius"/>
    </source>
</evidence>
<keyword evidence="3" id="KW-1185">Reference proteome</keyword>